<dbReference type="InterPro" id="IPR014776">
    <property type="entry name" value="4pyrrole_Mease_sub2"/>
</dbReference>
<dbReference type="CDD" id="cd11648">
    <property type="entry name" value="RsmI"/>
    <property type="match status" value="1"/>
</dbReference>
<evidence type="ECO:0000256" key="5">
    <source>
        <dbReference type="ARBA" id="ARBA00022691"/>
    </source>
</evidence>
<dbReference type="EC" id="2.1.1.198" evidence="6"/>
<dbReference type="Proteomes" id="UP001224674">
    <property type="component" value="Chromosome"/>
</dbReference>
<dbReference type="SUPFAM" id="SSF53790">
    <property type="entry name" value="Tetrapyrrole methylase"/>
    <property type="match status" value="1"/>
</dbReference>
<gene>
    <name evidence="6 8" type="primary">rsmI</name>
    <name evidence="8" type="ORF">QDX21_05900</name>
</gene>
<dbReference type="Gene3D" id="3.30.950.10">
    <property type="entry name" value="Methyltransferase, Cobalt-precorrin-4 Transmethylase, Domain 2"/>
    <property type="match status" value="1"/>
</dbReference>
<dbReference type="NCBIfam" id="TIGR00096">
    <property type="entry name" value="16S rRNA (cytidine(1402)-2'-O)-methyltransferase"/>
    <property type="match status" value="1"/>
</dbReference>
<evidence type="ECO:0000256" key="4">
    <source>
        <dbReference type="ARBA" id="ARBA00022679"/>
    </source>
</evidence>
<organism evidence="8 9">
    <name type="scientific">Auritidibacter ignavus</name>
    <dbReference type="NCBI Taxonomy" id="678932"/>
    <lineage>
        <taxon>Bacteria</taxon>
        <taxon>Bacillati</taxon>
        <taxon>Actinomycetota</taxon>
        <taxon>Actinomycetes</taxon>
        <taxon>Micrococcales</taxon>
        <taxon>Micrococcaceae</taxon>
        <taxon>Auritidibacter</taxon>
    </lineage>
</organism>
<dbReference type="FunFam" id="3.40.1010.10:FF:000007">
    <property type="entry name" value="Ribosomal RNA small subunit methyltransferase I"/>
    <property type="match status" value="1"/>
</dbReference>
<dbReference type="HAMAP" id="MF_01877">
    <property type="entry name" value="16SrRNA_methyltr_I"/>
    <property type="match status" value="1"/>
</dbReference>
<dbReference type="AlphaFoldDB" id="A0AAJ6DFC1"/>
<feature type="domain" description="Tetrapyrrole methylase" evidence="7">
    <location>
        <begin position="20"/>
        <end position="221"/>
    </location>
</feature>
<dbReference type="GO" id="GO:0070677">
    <property type="term" value="F:rRNA (cytosine-2'-O-)-methyltransferase activity"/>
    <property type="evidence" value="ECO:0007669"/>
    <property type="project" value="UniProtKB-UniRule"/>
</dbReference>
<comment type="catalytic activity">
    <reaction evidence="6">
        <text>cytidine(1402) in 16S rRNA + S-adenosyl-L-methionine = 2'-O-methylcytidine(1402) in 16S rRNA + S-adenosyl-L-homocysteine + H(+)</text>
        <dbReference type="Rhea" id="RHEA:42924"/>
        <dbReference type="Rhea" id="RHEA-COMP:10285"/>
        <dbReference type="Rhea" id="RHEA-COMP:10286"/>
        <dbReference type="ChEBI" id="CHEBI:15378"/>
        <dbReference type="ChEBI" id="CHEBI:57856"/>
        <dbReference type="ChEBI" id="CHEBI:59789"/>
        <dbReference type="ChEBI" id="CHEBI:74495"/>
        <dbReference type="ChEBI" id="CHEBI:82748"/>
        <dbReference type="EC" id="2.1.1.198"/>
    </reaction>
</comment>
<keyword evidence="4 6" id="KW-0808">Transferase</keyword>
<evidence type="ECO:0000256" key="2">
    <source>
        <dbReference type="ARBA" id="ARBA00022552"/>
    </source>
</evidence>
<sequence length="293" mass="32137">MKGGPDTEAHDLHQAGEGQIVLVATPIGNLQDATDRLRTVLASAEIIAAEDTRTTQRLATVLGVEIRGQLISHHEHNEQRSTPELLEKVRQGATVAVVTDAGMPVVSDPGFRLVQAAVQDGLTVTCAPGASAVTTALAVSGLPSDRFSFEGFVPKKHGEKTRFLTDLQDQPRTLIFFESPHRVVDTLQVMTEVFGEDQIGCVARELTKLHEEVVTASLRELLDWTQTATLRGEFVLLLAPADNRRVELDDEQQLRLVDELVATGMRAKDATKQIAHEYGGSARTLYNLYQQRR</sequence>
<proteinExistence type="inferred from homology"/>
<comment type="function">
    <text evidence="6">Catalyzes the 2'-O-methylation of the ribose of cytidine 1402 (C1402) in 16S rRNA.</text>
</comment>
<dbReference type="Pfam" id="PF00590">
    <property type="entry name" value="TP_methylase"/>
    <property type="match status" value="1"/>
</dbReference>
<dbReference type="Gene3D" id="3.40.1010.10">
    <property type="entry name" value="Cobalt-precorrin-4 Transmethylase, Domain 1"/>
    <property type="match status" value="1"/>
</dbReference>
<dbReference type="InterPro" id="IPR000878">
    <property type="entry name" value="4pyrrol_Mease"/>
</dbReference>
<dbReference type="PANTHER" id="PTHR46111:SF1">
    <property type="entry name" value="RIBOSOMAL RNA SMALL SUBUNIT METHYLTRANSFERASE I"/>
    <property type="match status" value="1"/>
</dbReference>
<keyword evidence="3 6" id="KW-0489">Methyltransferase</keyword>
<evidence type="ECO:0000313" key="8">
    <source>
        <dbReference type="EMBL" id="WGH94318.1"/>
    </source>
</evidence>
<dbReference type="GO" id="GO:0005737">
    <property type="term" value="C:cytoplasm"/>
    <property type="evidence" value="ECO:0007669"/>
    <property type="project" value="UniProtKB-SubCell"/>
</dbReference>
<evidence type="ECO:0000313" key="9">
    <source>
        <dbReference type="Proteomes" id="UP001224674"/>
    </source>
</evidence>
<evidence type="ECO:0000259" key="7">
    <source>
        <dbReference type="Pfam" id="PF00590"/>
    </source>
</evidence>
<name>A0AAJ6DFC1_9MICC</name>
<dbReference type="RefSeq" id="WP_279675368.1">
    <property type="nucleotide sequence ID" value="NZ_CP122565.1"/>
</dbReference>
<accession>A0AAJ6DFC1</accession>
<dbReference type="InterPro" id="IPR008189">
    <property type="entry name" value="rRNA_ssu_MeTfrase_I"/>
</dbReference>
<keyword evidence="9" id="KW-1185">Reference proteome</keyword>
<keyword evidence="2 6" id="KW-0698">rRNA processing</keyword>
<evidence type="ECO:0000256" key="3">
    <source>
        <dbReference type="ARBA" id="ARBA00022603"/>
    </source>
</evidence>
<dbReference type="PANTHER" id="PTHR46111">
    <property type="entry name" value="RIBOSOMAL RNA SMALL SUBUNIT METHYLTRANSFERASE I"/>
    <property type="match status" value="1"/>
</dbReference>
<dbReference type="FunFam" id="3.30.950.10:FF:000002">
    <property type="entry name" value="Ribosomal RNA small subunit methyltransferase I"/>
    <property type="match status" value="1"/>
</dbReference>
<dbReference type="EMBL" id="CP122566">
    <property type="protein sequence ID" value="WGH94318.1"/>
    <property type="molecule type" value="Genomic_DNA"/>
</dbReference>
<protein>
    <recommendedName>
        <fullName evidence="6">Ribosomal RNA small subunit methyltransferase I</fullName>
        <ecNumber evidence="6">2.1.1.198</ecNumber>
    </recommendedName>
    <alternativeName>
        <fullName evidence="6">16S rRNA 2'-O-ribose C1402 methyltransferase</fullName>
    </alternativeName>
    <alternativeName>
        <fullName evidence="6">rRNA (cytidine-2'-O-)-methyltransferase RsmI</fullName>
    </alternativeName>
</protein>
<dbReference type="InterPro" id="IPR035996">
    <property type="entry name" value="4pyrrol_Methylase_sf"/>
</dbReference>
<dbReference type="PIRSF" id="PIRSF005917">
    <property type="entry name" value="MTase_YraL"/>
    <property type="match status" value="1"/>
</dbReference>
<comment type="subcellular location">
    <subcellularLocation>
        <location evidence="6">Cytoplasm</location>
    </subcellularLocation>
</comment>
<dbReference type="InterPro" id="IPR014777">
    <property type="entry name" value="4pyrrole_Mease_sub1"/>
</dbReference>
<reference evidence="8 9" key="1">
    <citation type="submission" date="2023-03" db="EMBL/GenBank/DDBJ databases">
        <title>Complete genome sequences of several Auritidibacter ignavus strains isolated from ear infections.</title>
        <authorList>
            <person name="Baehr T."/>
            <person name="Baumhoegger A.M."/>
        </authorList>
    </citation>
    <scope>NUCLEOTIDE SEQUENCE [LARGE SCALE GENOMIC DNA]</scope>
    <source>
        <strain evidence="8 9">BABAE-6</strain>
    </source>
</reference>
<keyword evidence="5 6" id="KW-0949">S-adenosyl-L-methionine</keyword>
<evidence type="ECO:0000256" key="1">
    <source>
        <dbReference type="ARBA" id="ARBA00022490"/>
    </source>
</evidence>
<keyword evidence="1 6" id="KW-0963">Cytoplasm</keyword>
<evidence type="ECO:0000256" key="6">
    <source>
        <dbReference type="HAMAP-Rule" id="MF_01877"/>
    </source>
</evidence>
<comment type="similarity">
    <text evidence="6">Belongs to the methyltransferase superfamily. RsmI family.</text>
</comment>